<dbReference type="RefSeq" id="WP_042579215.1">
    <property type="nucleotide sequence ID" value="NZ_JXQQ01000028.1"/>
</dbReference>
<dbReference type="InterPro" id="IPR002347">
    <property type="entry name" value="SDR_fam"/>
</dbReference>
<dbReference type="AlphaFoldDB" id="A0A0D0LS53"/>
<organism evidence="4 5">
    <name type="scientific">Variovorax paradoxus</name>
    <dbReference type="NCBI Taxonomy" id="34073"/>
    <lineage>
        <taxon>Bacteria</taxon>
        <taxon>Pseudomonadati</taxon>
        <taxon>Pseudomonadota</taxon>
        <taxon>Betaproteobacteria</taxon>
        <taxon>Burkholderiales</taxon>
        <taxon>Comamonadaceae</taxon>
        <taxon>Variovorax</taxon>
    </lineage>
</organism>
<dbReference type="PANTHER" id="PTHR43477">
    <property type="entry name" value="DIHYDROANTICAPSIN 7-DEHYDROGENASE"/>
    <property type="match status" value="1"/>
</dbReference>
<accession>A0A0D0LS53</accession>
<dbReference type="Pfam" id="PF13561">
    <property type="entry name" value="adh_short_C2"/>
    <property type="match status" value="1"/>
</dbReference>
<dbReference type="InterPro" id="IPR036291">
    <property type="entry name" value="NAD(P)-bd_dom_sf"/>
</dbReference>
<comment type="caution">
    <text evidence="4">The sequence shown here is derived from an EMBL/GenBank/DDBJ whole genome shotgun (WGS) entry which is preliminary data.</text>
</comment>
<evidence type="ECO:0000256" key="2">
    <source>
        <dbReference type="ARBA" id="ARBA00023002"/>
    </source>
</evidence>
<dbReference type="PRINTS" id="PR00081">
    <property type="entry name" value="GDHRDH"/>
</dbReference>
<dbReference type="OrthoDB" id="9803333at2"/>
<keyword evidence="3" id="KW-0520">NAD</keyword>
<dbReference type="EMBL" id="JXQQ01000028">
    <property type="protein sequence ID" value="KIQ32003.1"/>
    <property type="molecule type" value="Genomic_DNA"/>
</dbReference>
<evidence type="ECO:0000313" key="5">
    <source>
        <dbReference type="Proteomes" id="UP000032067"/>
    </source>
</evidence>
<evidence type="ECO:0000256" key="1">
    <source>
        <dbReference type="ARBA" id="ARBA00006484"/>
    </source>
</evidence>
<evidence type="ECO:0000313" key="4">
    <source>
        <dbReference type="EMBL" id="KIQ32003.1"/>
    </source>
</evidence>
<reference evidence="4 5" key="1">
    <citation type="submission" date="2014-12" db="EMBL/GenBank/DDBJ databases">
        <title>16Stimator: statistical estimation of ribosomal gene copy numbers from draft genome assemblies.</title>
        <authorList>
            <person name="Perisin M.A."/>
            <person name="Vetter M."/>
            <person name="Gilbert J.A."/>
            <person name="Bergelson J."/>
        </authorList>
    </citation>
    <scope>NUCLEOTIDE SEQUENCE [LARGE SCALE GENOMIC DNA]</scope>
    <source>
        <strain evidence="4 5">MEDvA23</strain>
    </source>
</reference>
<dbReference type="SUPFAM" id="SSF51735">
    <property type="entry name" value="NAD(P)-binding Rossmann-fold domains"/>
    <property type="match status" value="1"/>
</dbReference>
<dbReference type="InterPro" id="IPR051122">
    <property type="entry name" value="SDR_DHRS6-like"/>
</dbReference>
<name>A0A0D0LS53_VARPD</name>
<dbReference type="PANTHER" id="PTHR43477:SF4">
    <property type="entry name" value="DEHYDROGENASE_REDUCTASE SDR FAMILY MEMBER 6"/>
    <property type="match status" value="1"/>
</dbReference>
<protein>
    <submittedName>
        <fullName evidence="4">3-oxoacyl-ACP reductase</fullName>
    </submittedName>
</protein>
<keyword evidence="2" id="KW-0560">Oxidoreductase</keyword>
<sequence length="260" mass="26370">MDLGLAGRHVLVTGASRGIGFACAQAFLAEGARVTMLSRDDAALRTAAQSLNAEGSVAWHAADLRDSASALAALDAIEAASGPLDVLVNCAGAARRRPPDELDAAAWSDAMQAKFFSYIHVMAPAVQRMAARGAGSVVNIVGAGGKVANPTHLAGGAANAALLLASAGMAAAYARQGVRINALNPGQVATERLRQRQEAEARLAALEGRPAPAAPGATLPIGRPAEPREIADMVVFLASDRASYVTGATIAMDGAATPMI</sequence>
<gene>
    <name evidence="4" type="ORF">RT97_13155</name>
</gene>
<proteinExistence type="inferred from homology"/>
<dbReference type="Proteomes" id="UP000032067">
    <property type="component" value="Unassembled WGS sequence"/>
</dbReference>
<evidence type="ECO:0000256" key="3">
    <source>
        <dbReference type="ARBA" id="ARBA00023027"/>
    </source>
</evidence>
<dbReference type="FunFam" id="3.40.50.720:FF:000084">
    <property type="entry name" value="Short-chain dehydrogenase reductase"/>
    <property type="match status" value="1"/>
</dbReference>
<dbReference type="GO" id="GO:0016491">
    <property type="term" value="F:oxidoreductase activity"/>
    <property type="evidence" value="ECO:0007669"/>
    <property type="project" value="UniProtKB-KW"/>
</dbReference>
<dbReference type="Gene3D" id="3.40.50.720">
    <property type="entry name" value="NAD(P)-binding Rossmann-like Domain"/>
    <property type="match status" value="1"/>
</dbReference>
<comment type="similarity">
    <text evidence="1">Belongs to the short-chain dehydrogenases/reductases (SDR) family.</text>
</comment>